<evidence type="ECO:0000313" key="4">
    <source>
        <dbReference type="EMBL" id="TNJ65702.1"/>
    </source>
</evidence>
<evidence type="ECO:0000313" key="5">
    <source>
        <dbReference type="Proteomes" id="UP000307943"/>
    </source>
</evidence>
<gene>
    <name evidence="4" type="ORF">FE784_13685</name>
</gene>
<accession>A0A5C4T9W0</accession>
<keyword evidence="5" id="KW-1185">Reference proteome</keyword>
<dbReference type="Proteomes" id="UP000307943">
    <property type="component" value="Unassembled WGS sequence"/>
</dbReference>
<dbReference type="AlphaFoldDB" id="A0A5C4T9W0"/>
<dbReference type="Pfam" id="PF13385">
    <property type="entry name" value="Laminin_G_3"/>
    <property type="match status" value="1"/>
</dbReference>
<dbReference type="InterPro" id="IPR006558">
    <property type="entry name" value="LamG-like"/>
</dbReference>
<reference evidence="4 5" key="1">
    <citation type="submission" date="2019-05" db="EMBL/GenBank/DDBJ databases">
        <title>We sequenced the genome of Paenibacillus hemerocallicola KCTC 33185 for further insight into its adaptation and study the phylogeny of Paenibacillus.</title>
        <authorList>
            <person name="Narsing Rao M.P."/>
        </authorList>
    </citation>
    <scope>NUCLEOTIDE SEQUENCE [LARGE SCALE GENOMIC DNA]</scope>
    <source>
        <strain evidence="4 5">KCTC 33185</strain>
    </source>
</reference>
<dbReference type="SUPFAM" id="SSF49899">
    <property type="entry name" value="Concanavalin A-like lectins/glucanases"/>
    <property type="match status" value="1"/>
</dbReference>
<comment type="caution">
    <text evidence="4">The sequence shown here is derived from an EMBL/GenBank/DDBJ whole genome shotgun (WGS) entry which is preliminary data.</text>
</comment>
<organism evidence="4 5">
    <name type="scientific">Paenibacillus hemerocallicola</name>
    <dbReference type="NCBI Taxonomy" id="1172614"/>
    <lineage>
        <taxon>Bacteria</taxon>
        <taxon>Bacillati</taxon>
        <taxon>Bacillota</taxon>
        <taxon>Bacilli</taxon>
        <taxon>Bacillales</taxon>
        <taxon>Paenibacillaceae</taxon>
        <taxon>Paenibacillus</taxon>
    </lineage>
</organism>
<evidence type="ECO:0000259" key="3">
    <source>
        <dbReference type="SMART" id="SM00560"/>
    </source>
</evidence>
<dbReference type="RefSeq" id="WP_139602763.1">
    <property type="nucleotide sequence ID" value="NZ_VDCQ01000016.1"/>
</dbReference>
<feature type="domain" description="LamG-like jellyroll fold" evidence="3">
    <location>
        <begin position="85"/>
        <end position="243"/>
    </location>
</feature>
<dbReference type="Gene3D" id="2.60.120.200">
    <property type="match status" value="1"/>
</dbReference>
<sequence>MSMYEAANAVRNADGLISFWDFQEQGGQSRKAQGPYAYELAEGAGAVERAEDGIFGPYAADVKHGQWFSLPRAECPALDIHGPAAQVTIAAWLKWADVESKGCQAVAGIWNESRRKRQYCLFLDLRIWQSKGQACGHVSSVGGPTPGFPYCMTSAIGNTPLSKAEWHFVAFTYDGSHAKIYLDGSLDAREHYNPFEYPEGLYDGGAEGADFTVGAVDRSGEMGNFYTGLLGGLAVYSRALTAEEIAELHARTTSVPSV</sequence>
<dbReference type="SMART" id="SM00560">
    <property type="entry name" value="LamGL"/>
    <property type="match status" value="1"/>
</dbReference>
<dbReference type="OrthoDB" id="5124266at2"/>
<keyword evidence="2" id="KW-1015">Disulfide bond</keyword>
<evidence type="ECO:0000256" key="2">
    <source>
        <dbReference type="ARBA" id="ARBA00023157"/>
    </source>
</evidence>
<proteinExistence type="predicted"/>
<protein>
    <submittedName>
        <fullName evidence="4">LamG domain-containing protein</fullName>
    </submittedName>
</protein>
<evidence type="ECO:0000256" key="1">
    <source>
        <dbReference type="ARBA" id="ARBA00022729"/>
    </source>
</evidence>
<keyword evidence="1" id="KW-0732">Signal</keyword>
<dbReference type="InterPro" id="IPR013320">
    <property type="entry name" value="ConA-like_dom_sf"/>
</dbReference>
<name>A0A5C4T9W0_9BACL</name>
<dbReference type="EMBL" id="VDCQ01000016">
    <property type="protein sequence ID" value="TNJ65702.1"/>
    <property type="molecule type" value="Genomic_DNA"/>
</dbReference>